<dbReference type="RefSeq" id="WP_068531070.1">
    <property type="nucleotide sequence ID" value="NZ_LVJH01000007.1"/>
</dbReference>
<sequence>MVTTLFGLTNIYLLLSKNIGLSRRTRTPPTSGSILDQSNLQNREQERTARAWAYEKLVPLTSILQTHKDAIRNRHGLVDYLNATEEFLDSAIQYFIEKYGLLIKVEDFHICFEPLGVLEWPV</sequence>
<keyword evidence="2" id="KW-1185">Reference proteome</keyword>
<comment type="caution">
    <text evidence="1">The sequence shown here is derived from an EMBL/GenBank/DDBJ whole genome shotgun (WGS) entry which is preliminary data.</text>
</comment>
<name>A0A162K8D9_9BACL</name>
<evidence type="ECO:0000313" key="2">
    <source>
        <dbReference type="Proteomes" id="UP000076967"/>
    </source>
</evidence>
<accession>A0A162K8D9</accession>
<dbReference type="EMBL" id="LVJH01000007">
    <property type="protein sequence ID" value="OAB44506.1"/>
    <property type="molecule type" value="Genomic_DNA"/>
</dbReference>
<proteinExistence type="predicted"/>
<dbReference type="Proteomes" id="UP000076967">
    <property type="component" value="Unassembled WGS sequence"/>
</dbReference>
<gene>
    <name evidence="1" type="ORF">PGLA_07575</name>
</gene>
<reference evidence="1 2" key="1">
    <citation type="submission" date="2016-03" db="EMBL/GenBank/DDBJ databases">
        <title>Draft genome sequence of Paenibacillus glacialis DSM 22343.</title>
        <authorList>
            <person name="Shin S.-K."/>
            <person name="Yi H."/>
        </authorList>
    </citation>
    <scope>NUCLEOTIDE SEQUENCE [LARGE SCALE GENOMIC DNA]</scope>
    <source>
        <strain evidence="1 2">DSM 22343</strain>
    </source>
</reference>
<dbReference type="OrthoDB" id="1707128at2"/>
<dbReference type="STRING" id="494026.PGLA_07575"/>
<dbReference type="AlphaFoldDB" id="A0A162K8D9"/>
<protein>
    <submittedName>
        <fullName evidence="1">Uncharacterized protein</fullName>
    </submittedName>
</protein>
<organism evidence="1 2">
    <name type="scientific">Paenibacillus glacialis</name>
    <dbReference type="NCBI Taxonomy" id="494026"/>
    <lineage>
        <taxon>Bacteria</taxon>
        <taxon>Bacillati</taxon>
        <taxon>Bacillota</taxon>
        <taxon>Bacilli</taxon>
        <taxon>Bacillales</taxon>
        <taxon>Paenibacillaceae</taxon>
        <taxon>Paenibacillus</taxon>
    </lineage>
</organism>
<evidence type="ECO:0000313" key="1">
    <source>
        <dbReference type="EMBL" id="OAB44506.1"/>
    </source>
</evidence>